<proteinExistence type="predicted"/>
<dbReference type="Proteomes" id="UP000296049">
    <property type="component" value="Unassembled WGS sequence"/>
</dbReference>
<protein>
    <submittedName>
        <fullName evidence="2">Uncharacterized protein</fullName>
    </submittedName>
</protein>
<gene>
    <name evidence="2" type="ORF">Anapl_04789</name>
</gene>
<evidence type="ECO:0000313" key="3">
    <source>
        <dbReference type="Proteomes" id="UP000296049"/>
    </source>
</evidence>
<sequence length="821" mass="90970">MTTKGNSHHLYPNSFVGWADDFGIPPNWQKHILHHVTDRLPRNLPWLAPAAPDTTTVWRAPASAADFKALIEAMWTKEIAIREHTPGLPQGFSGCSYPCSGKGWVRCSCKSSPEVPMPTHKPKCGSLLAQLHQVSVCPIITRHHHDLQNSQVQQATPNEIKVSSKALPKSTEALGTGVSNTLNPELQNANVANMPYAQHHIKSEQNTCIHQMVHCMQSNRQVMEVVLSCEMDGERMPVPTGRAGSLGFSSEKEAKEAPYPRMTTHFVRSSMDTHIPAFKKPHICMPVLVTLYPSTEGKKEKSNFDRHQKRQMVQAAFLHEKDPKNAAGLIEGRGKLEVCDNPFKCKSGHDNRLCTASKLKISLHTLKKHSALTCLLRWKNTPSSHAKTLPAFYKHGCHHDKDANSNWTCKEPGKGRGSYLDGIKSIVIPFMASFSDSPRTCDPLSIGEKTVSLISHPNKTDYPEGCMLLHISKHLYLGIEMKNIKPVKTSVVHLPTSPYHTRELTEGCLQSETVWHMSTSSKDLTCMAQKGSIHQDTFKLKVILATQFTPSPMCGGLAASSDCSTLVRAETQGISTGTHRKKTLGAFQCDGHPLRQLLFPSLRPPWRRVVCKQRQQNEKSDKNNDDDDGGEEHPRLKIPISMRCLPADPKRGWDGGADARCCCLQGTAPRLKTCTVPADKDFPPDRTSVWSSSHISMSTAGQRGSKITAVPVAGTEADPSRIWEPHSPEISHSLCKTQQMFCQTDLKGSEDTFSNELRDKYKIRHQRCSPQEASKEVSITHKTCPAALKGCEQVPRVLKSSRDASKCLSTFCRTGEDGTDL</sequence>
<evidence type="ECO:0000313" key="2">
    <source>
        <dbReference type="EMBL" id="EOB01183.1"/>
    </source>
</evidence>
<dbReference type="AlphaFoldDB" id="R0LL65"/>
<feature type="region of interest" description="Disordered" evidence="1">
    <location>
        <begin position="612"/>
        <end position="637"/>
    </location>
</feature>
<dbReference type="EMBL" id="KB743113">
    <property type="protein sequence ID" value="EOB01183.1"/>
    <property type="molecule type" value="Genomic_DNA"/>
</dbReference>
<name>R0LL65_ANAPL</name>
<evidence type="ECO:0000256" key="1">
    <source>
        <dbReference type="SAM" id="MobiDB-lite"/>
    </source>
</evidence>
<organism evidence="2 3">
    <name type="scientific">Anas platyrhynchos</name>
    <name type="common">Mallard</name>
    <name type="synonym">Anas boschas</name>
    <dbReference type="NCBI Taxonomy" id="8839"/>
    <lineage>
        <taxon>Eukaryota</taxon>
        <taxon>Metazoa</taxon>
        <taxon>Chordata</taxon>
        <taxon>Craniata</taxon>
        <taxon>Vertebrata</taxon>
        <taxon>Euteleostomi</taxon>
        <taxon>Archelosauria</taxon>
        <taxon>Archosauria</taxon>
        <taxon>Dinosauria</taxon>
        <taxon>Saurischia</taxon>
        <taxon>Theropoda</taxon>
        <taxon>Coelurosauria</taxon>
        <taxon>Aves</taxon>
        <taxon>Neognathae</taxon>
        <taxon>Galloanserae</taxon>
        <taxon>Anseriformes</taxon>
        <taxon>Anatidae</taxon>
        <taxon>Anatinae</taxon>
        <taxon>Anas</taxon>
    </lineage>
</organism>
<reference evidence="3" key="1">
    <citation type="journal article" date="2013" name="Nat. Genet.">
        <title>The duck genome and transcriptome provide insight into an avian influenza virus reservoir species.</title>
        <authorList>
            <person name="Huang Y."/>
            <person name="Li Y."/>
            <person name="Burt D.W."/>
            <person name="Chen H."/>
            <person name="Zhang Y."/>
            <person name="Qian W."/>
            <person name="Kim H."/>
            <person name="Gan S."/>
            <person name="Zhao Y."/>
            <person name="Li J."/>
            <person name="Yi K."/>
            <person name="Feng H."/>
            <person name="Zhu P."/>
            <person name="Li B."/>
            <person name="Liu Q."/>
            <person name="Fairley S."/>
            <person name="Magor K.E."/>
            <person name="Du Z."/>
            <person name="Hu X."/>
            <person name="Goodman L."/>
            <person name="Tafer H."/>
            <person name="Vignal A."/>
            <person name="Lee T."/>
            <person name="Kim K.W."/>
            <person name="Sheng Z."/>
            <person name="An Y."/>
            <person name="Searle S."/>
            <person name="Herrero J."/>
            <person name="Groenen M.A."/>
            <person name="Crooijmans R.P."/>
            <person name="Faraut T."/>
            <person name="Cai Q."/>
            <person name="Webster R.G."/>
            <person name="Aldridge J.R."/>
            <person name="Warren W.C."/>
            <person name="Bartschat S."/>
            <person name="Kehr S."/>
            <person name="Marz M."/>
            <person name="Stadler P.F."/>
            <person name="Smith J."/>
            <person name="Kraus R.H."/>
            <person name="Zhao Y."/>
            <person name="Ren L."/>
            <person name="Fei J."/>
            <person name="Morisson M."/>
            <person name="Kaiser P."/>
            <person name="Griffin D.K."/>
            <person name="Rao M."/>
            <person name="Pitel F."/>
            <person name="Wang J."/>
            <person name="Li N."/>
        </authorList>
    </citation>
    <scope>NUCLEOTIDE SEQUENCE [LARGE SCALE GENOMIC DNA]</scope>
</reference>
<accession>R0LL65</accession>
<keyword evidence="3" id="KW-1185">Reference proteome</keyword>